<proteinExistence type="predicted"/>
<dbReference type="RefSeq" id="WP_342742343.1">
    <property type="nucleotide sequence ID" value="NZ_FRBN01000024.1"/>
</dbReference>
<evidence type="ECO:0000313" key="3">
    <source>
        <dbReference type="Proteomes" id="UP000184191"/>
    </source>
</evidence>
<dbReference type="AlphaFoldDB" id="A0A1M7CBR2"/>
<dbReference type="STRING" id="1054996.SAMN05444414_12431"/>
<dbReference type="Proteomes" id="UP000184191">
    <property type="component" value="Unassembled WGS sequence"/>
</dbReference>
<feature type="domain" description="Nitrile hydratase beta subunit" evidence="1">
    <location>
        <begin position="3"/>
        <end position="85"/>
    </location>
</feature>
<dbReference type="SUPFAM" id="SSF50090">
    <property type="entry name" value="Electron transport accessory proteins"/>
    <property type="match status" value="1"/>
</dbReference>
<sequence>MAERVRVRAMMPPGHVRAPSYLRGKEGVIERPLGAFHNPEQLAYGLPAEKKPLYRVRFRMDELWGKAAENPGDTLDAELYDHWLERL</sequence>
<name>A0A1M7CBR2_9RHOB</name>
<accession>A0A1M7CBR2</accession>
<dbReference type="EMBL" id="FRBN01000024">
    <property type="protein sequence ID" value="SHL64654.1"/>
    <property type="molecule type" value="Genomic_DNA"/>
</dbReference>
<dbReference type="Pfam" id="PF02211">
    <property type="entry name" value="NHase_beta_C"/>
    <property type="match status" value="1"/>
</dbReference>
<organism evidence="2 3">
    <name type="scientific">Roseovarius marisflavi</name>
    <dbReference type="NCBI Taxonomy" id="1054996"/>
    <lineage>
        <taxon>Bacteria</taxon>
        <taxon>Pseudomonadati</taxon>
        <taxon>Pseudomonadota</taxon>
        <taxon>Alphaproteobacteria</taxon>
        <taxon>Rhodobacterales</taxon>
        <taxon>Roseobacteraceae</taxon>
        <taxon>Roseovarius</taxon>
    </lineage>
</organism>
<reference evidence="3" key="1">
    <citation type="submission" date="2016-11" db="EMBL/GenBank/DDBJ databases">
        <authorList>
            <person name="Varghese N."/>
            <person name="Submissions S."/>
        </authorList>
    </citation>
    <scope>NUCLEOTIDE SEQUENCE [LARGE SCALE GENOMIC DNA]</scope>
    <source>
        <strain evidence="3">DSM 29327</strain>
    </source>
</reference>
<gene>
    <name evidence="2" type="ORF">SAMN05444414_12431</name>
</gene>
<protein>
    <submittedName>
        <fullName evidence="2">Nitrile hydratase</fullName>
    </submittedName>
</protein>
<evidence type="ECO:0000259" key="1">
    <source>
        <dbReference type="Pfam" id="PF02211"/>
    </source>
</evidence>
<dbReference type="Gene3D" id="2.30.30.50">
    <property type="match status" value="1"/>
</dbReference>
<dbReference type="InterPro" id="IPR024690">
    <property type="entry name" value="CN_hydtase_beta_dom_C"/>
</dbReference>
<keyword evidence="3" id="KW-1185">Reference proteome</keyword>
<dbReference type="InterPro" id="IPR008990">
    <property type="entry name" value="Elect_transpt_acc-like_dom_sf"/>
</dbReference>
<evidence type="ECO:0000313" key="2">
    <source>
        <dbReference type="EMBL" id="SHL64654.1"/>
    </source>
</evidence>